<comment type="caution">
    <text evidence="2">The sequence shown here is derived from an EMBL/GenBank/DDBJ whole genome shotgun (WGS) entry which is preliminary data.</text>
</comment>
<evidence type="ECO:0000313" key="2">
    <source>
        <dbReference type="EMBL" id="GLY87917.1"/>
    </source>
</evidence>
<proteinExistence type="predicted"/>
<gene>
    <name evidence="2" type="ORF">Airi02_058460</name>
</gene>
<dbReference type="EMBL" id="BSTK01000009">
    <property type="protein sequence ID" value="GLY87917.1"/>
    <property type="molecule type" value="Genomic_DNA"/>
</dbReference>
<organism evidence="2 3">
    <name type="scientific">Actinoallomurus iriomotensis</name>
    <dbReference type="NCBI Taxonomy" id="478107"/>
    <lineage>
        <taxon>Bacteria</taxon>
        <taxon>Bacillati</taxon>
        <taxon>Actinomycetota</taxon>
        <taxon>Actinomycetes</taxon>
        <taxon>Streptosporangiales</taxon>
        <taxon>Thermomonosporaceae</taxon>
        <taxon>Actinoallomurus</taxon>
    </lineage>
</organism>
<accession>A0A9W6S8U1</accession>
<evidence type="ECO:0000256" key="1">
    <source>
        <dbReference type="SAM" id="Phobius"/>
    </source>
</evidence>
<keyword evidence="3" id="KW-1185">Reference proteome</keyword>
<feature type="transmembrane region" description="Helical" evidence="1">
    <location>
        <begin position="97"/>
        <end position="116"/>
    </location>
</feature>
<protein>
    <submittedName>
        <fullName evidence="2">Uncharacterized protein</fullName>
    </submittedName>
</protein>
<feature type="transmembrane region" description="Helical" evidence="1">
    <location>
        <begin position="12"/>
        <end position="32"/>
    </location>
</feature>
<name>A0A9W6S8U1_9ACTN</name>
<dbReference type="AlphaFoldDB" id="A0A9W6S8U1"/>
<feature type="transmembrane region" description="Helical" evidence="1">
    <location>
        <begin position="72"/>
        <end position="91"/>
    </location>
</feature>
<dbReference type="Proteomes" id="UP001165074">
    <property type="component" value="Unassembled WGS sequence"/>
</dbReference>
<reference evidence="2" key="1">
    <citation type="submission" date="2023-03" db="EMBL/GenBank/DDBJ databases">
        <title>Actinoallomurus iriomotensis NBRC 103684.</title>
        <authorList>
            <person name="Ichikawa N."/>
            <person name="Sato H."/>
            <person name="Tonouchi N."/>
        </authorList>
    </citation>
    <scope>NUCLEOTIDE SEQUENCE</scope>
    <source>
        <strain evidence="2">NBRC 103684</strain>
    </source>
</reference>
<keyword evidence="1" id="KW-0812">Transmembrane</keyword>
<feature type="transmembrane region" description="Helical" evidence="1">
    <location>
        <begin position="38"/>
        <end position="60"/>
    </location>
</feature>
<keyword evidence="1" id="KW-0472">Membrane</keyword>
<keyword evidence="1" id="KW-1133">Transmembrane helix</keyword>
<evidence type="ECO:0000313" key="3">
    <source>
        <dbReference type="Proteomes" id="UP001165074"/>
    </source>
</evidence>
<sequence length="133" mass="14125">MYSLVVRWPGAVSVVAWAAMLVVALVFVGSRGNVGTHAWLTVVVFVLVLCGAAAAWYLAYRALPGGRSPESVVRLLYGAVLAAFLLAGLLVEFGAALFVLWIAYAASVAQVGWYTGHLRGERAAMISREMPNG</sequence>